<evidence type="ECO:0000313" key="2">
    <source>
        <dbReference type="Proteomes" id="UP001457282"/>
    </source>
</evidence>
<proteinExistence type="predicted"/>
<evidence type="ECO:0008006" key="3">
    <source>
        <dbReference type="Google" id="ProtNLM"/>
    </source>
</evidence>
<dbReference type="AlphaFoldDB" id="A0AAW1X862"/>
<dbReference type="Proteomes" id="UP001457282">
    <property type="component" value="Unassembled WGS sequence"/>
</dbReference>
<keyword evidence="2" id="KW-1185">Reference proteome</keyword>
<dbReference type="EMBL" id="JBEDUW010000004">
    <property type="protein sequence ID" value="KAK9932188.1"/>
    <property type="molecule type" value="Genomic_DNA"/>
</dbReference>
<evidence type="ECO:0000313" key="1">
    <source>
        <dbReference type="EMBL" id="KAK9932188.1"/>
    </source>
</evidence>
<comment type="caution">
    <text evidence="1">The sequence shown here is derived from an EMBL/GenBank/DDBJ whole genome shotgun (WGS) entry which is preliminary data.</text>
</comment>
<accession>A0AAW1X862</accession>
<name>A0AAW1X862_RUBAR</name>
<sequence length="76" mass="8276">MGFTGDLGFWNRCRAEMQGLGFGLGEITGLWIEQSCGLQAEVRQIAAGLCGGKGRRNGGEERLIEVGVRRSDFDNQ</sequence>
<reference evidence="1 2" key="1">
    <citation type="journal article" date="2023" name="G3 (Bethesda)">
        <title>A chromosome-length genome assembly and annotation of blackberry (Rubus argutus, cv. 'Hillquist').</title>
        <authorList>
            <person name="Bruna T."/>
            <person name="Aryal R."/>
            <person name="Dudchenko O."/>
            <person name="Sargent D.J."/>
            <person name="Mead D."/>
            <person name="Buti M."/>
            <person name="Cavallini A."/>
            <person name="Hytonen T."/>
            <person name="Andres J."/>
            <person name="Pham M."/>
            <person name="Weisz D."/>
            <person name="Mascagni F."/>
            <person name="Usai G."/>
            <person name="Natali L."/>
            <person name="Bassil N."/>
            <person name="Fernandez G.E."/>
            <person name="Lomsadze A."/>
            <person name="Armour M."/>
            <person name="Olukolu B."/>
            <person name="Poorten T."/>
            <person name="Britton C."/>
            <person name="Davik J."/>
            <person name="Ashrafi H."/>
            <person name="Aiden E.L."/>
            <person name="Borodovsky M."/>
            <person name="Worthington M."/>
        </authorList>
    </citation>
    <scope>NUCLEOTIDE SEQUENCE [LARGE SCALE GENOMIC DNA]</scope>
    <source>
        <strain evidence="1">PI 553951</strain>
    </source>
</reference>
<organism evidence="1 2">
    <name type="scientific">Rubus argutus</name>
    <name type="common">Southern blackberry</name>
    <dbReference type="NCBI Taxonomy" id="59490"/>
    <lineage>
        <taxon>Eukaryota</taxon>
        <taxon>Viridiplantae</taxon>
        <taxon>Streptophyta</taxon>
        <taxon>Embryophyta</taxon>
        <taxon>Tracheophyta</taxon>
        <taxon>Spermatophyta</taxon>
        <taxon>Magnoliopsida</taxon>
        <taxon>eudicotyledons</taxon>
        <taxon>Gunneridae</taxon>
        <taxon>Pentapetalae</taxon>
        <taxon>rosids</taxon>
        <taxon>fabids</taxon>
        <taxon>Rosales</taxon>
        <taxon>Rosaceae</taxon>
        <taxon>Rosoideae</taxon>
        <taxon>Rosoideae incertae sedis</taxon>
        <taxon>Rubus</taxon>
    </lineage>
</organism>
<gene>
    <name evidence="1" type="ORF">M0R45_019435</name>
</gene>
<protein>
    <recommendedName>
        <fullName evidence="3">MHC class I antigen</fullName>
    </recommendedName>
</protein>